<dbReference type="InterPro" id="IPR020846">
    <property type="entry name" value="MFS_dom"/>
</dbReference>
<dbReference type="Proteomes" id="UP001283109">
    <property type="component" value="Unassembled WGS sequence"/>
</dbReference>
<evidence type="ECO:0000256" key="3">
    <source>
        <dbReference type="ARBA" id="ARBA00022448"/>
    </source>
</evidence>
<comment type="similarity">
    <text evidence="2 8">Belongs to the major facilitator superfamily. Proton-dependent oligopeptide transporter (POT/PTR) (TC 2.A.17) family.</text>
</comment>
<feature type="transmembrane region" description="Helical" evidence="10">
    <location>
        <begin position="439"/>
        <end position="459"/>
    </location>
</feature>
<evidence type="ECO:0000259" key="11">
    <source>
        <dbReference type="PROSITE" id="PS50850"/>
    </source>
</evidence>
<dbReference type="NCBIfam" id="TIGR00924">
    <property type="entry name" value="yjdL_sub1_fam"/>
    <property type="match status" value="1"/>
</dbReference>
<keyword evidence="7 10" id="KW-0472">Membrane</keyword>
<dbReference type="InterPro" id="IPR000109">
    <property type="entry name" value="POT_fam"/>
</dbReference>
<evidence type="ECO:0000313" key="13">
    <source>
        <dbReference type="Proteomes" id="UP001283109"/>
    </source>
</evidence>
<keyword evidence="13" id="KW-1185">Reference proteome</keyword>
<feature type="transmembrane region" description="Helical" evidence="10">
    <location>
        <begin position="276"/>
        <end position="298"/>
    </location>
</feature>
<keyword evidence="3 8" id="KW-0813">Transport</keyword>
<reference evidence="12 13" key="1">
    <citation type="submission" date="2023-11" db="EMBL/GenBank/DDBJ databases">
        <title>Draft genome sequence of Microbacterium arthrosphaerae JCM 30492.</title>
        <authorList>
            <person name="Zhang G."/>
            <person name="Ding Y."/>
        </authorList>
    </citation>
    <scope>NUCLEOTIDE SEQUENCE [LARGE SCALE GENOMIC DNA]</scope>
    <source>
        <strain evidence="12 13">JCM 30492</strain>
    </source>
</reference>
<feature type="transmembrane region" description="Helical" evidence="10">
    <location>
        <begin position="304"/>
        <end position="324"/>
    </location>
</feature>
<feature type="transmembrane region" description="Helical" evidence="10">
    <location>
        <begin position="381"/>
        <end position="401"/>
    </location>
</feature>
<dbReference type="InterPro" id="IPR036259">
    <property type="entry name" value="MFS_trans_sf"/>
</dbReference>
<comment type="caution">
    <text evidence="12">The sequence shown here is derived from an EMBL/GenBank/DDBJ whole genome shotgun (WGS) entry which is preliminary data.</text>
</comment>
<feature type="transmembrane region" description="Helical" evidence="10">
    <location>
        <begin position="507"/>
        <end position="526"/>
    </location>
</feature>
<feature type="transmembrane region" description="Helical" evidence="10">
    <location>
        <begin position="86"/>
        <end position="103"/>
    </location>
</feature>
<feature type="domain" description="Major facilitator superfamily (MFS) profile" evidence="11">
    <location>
        <begin position="73"/>
        <end position="532"/>
    </location>
</feature>
<keyword evidence="5 8" id="KW-0812">Transmembrane</keyword>
<feature type="transmembrane region" description="Helical" evidence="10">
    <location>
        <begin position="115"/>
        <end position="137"/>
    </location>
</feature>
<feature type="transmembrane region" description="Helical" evidence="10">
    <location>
        <begin position="413"/>
        <end position="433"/>
    </location>
</feature>
<dbReference type="InterPro" id="IPR050171">
    <property type="entry name" value="MFS_Transporters"/>
</dbReference>
<dbReference type="Gene3D" id="1.20.1250.20">
    <property type="entry name" value="MFS general substrate transporter like domains"/>
    <property type="match status" value="1"/>
</dbReference>
<dbReference type="PROSITE" id="PS50850">
    <property type="entry name" value="MFS"/>
    <property type="match status" value="1"/>
</dbReference>
<accession>A0ABU4H824</accession>
<feature type="transmembrane region" description="Helical" evidence="10">
    <location>
        <begin position="174"/>
        <end position="196"/>
    </location>
</feature>
<evidence type="ECO:0000256" key="5">
    <source>
        <dbReference type="ARBA" id="ARBA00022692"/>
    </source>
</evidence>
<dbReference type="Pfam" id="PF00854">
    <property type="entry name" value="PTR2"/>
    <property type="match status" value="1"/>
</dbReference>
<dbReference type="PANTHER" id="PTHR23517">
    <property type="entry name" value="RESISTANCE PROTEIN MDTM, PUTATIVE-RELATED-RELATED"/>
    <property type="match status" value="1"/>
</dbReference>
<feature type="transmembrane region" description="Helical" evidence="10">
    <location>
        <begin position="336"/>
        <end position="353"/>
    </location>
</feature>
<proteinExistence type="inferred from homology"/>
<dbReference type="RefSeq" id="WP_318354541.1">
    <property type="nucleotide sequence ID" value="NZ_JAWQEV010000005.1"/>
</dbReference>
<feature type="transmembrane region" description="Helical" evidence="10">
    <location>
        <begin position="146"/>
        <end position="168"/>
    </location>
</feature>
<evidence type="ECO:0000256" key="7">
    <source>
        <dbReference type="ARBA" id="ARBA00023136"/>
    </source>
</evidence>
<feature type="compositionally biased region" description="Low complexity" evidence="9">
    <location>
        <begin position="28"/>
        <end position="58"/>
    </location>
</feature>
<dbReference type="InterPro" id="IPR018456">
    <property type="entry name" value="PTR2_symporter_CS"/>
</dbReference>
<dbReference type="PROSITE" id="PS01023">
    <property type="entry name" value="PTR2_2"/>
    <property type="match status" value="1"/>
</dbReference>
<protein>
    <submittedName>
        <fullName evidence="12">Peptide MFS transporter</fullName>
    </submittedName>
</protein>
<sequence length="539" mass="57200">MNGREQGFQDGDPTRGRDKPEQVPVGPPDGATAAADATRTGTVAARSGTDAAGTAAPDDGADHDTRFFGQPWALAHIFGVEMWERFSFYGMQGILLIYMYYSVAEGGLGIPEATATGIVGAYGGTVYLSTILGAWVADRLLGSERVLFYSAWVIMAGHIALALLPSVWGLGVGLILVAVGSGGLKANATAVVGTLYSPKDPRRDAGFSLFYLGINLGAFLGPIVTGFLQSNVGFHWGFGAAAVGMAIGLTQYSFGRKQLPASSRVVANPLPANRRGLMIGIGIAGLLVIVALVLTGVIRADNLAGIVILVTLGAAIAYFSVIISSRAISGDDRSRVIGFIPLFIVNVGFWSLYQQQFTVLTIYSDKQLNRMIFGWEMPVSWVNSINPVFVIILSGVFAAIWTRLGDRAPSAPVKFSLGAMIMGVAFLLFLPWANGAPNSTPLLAIVMILFVFTIAELFISPPGLSVTTKLAPERFHTQMVALYFLSIALGTAIAGWLAQFYDPENEIPYFTILGGIAIVLGLALLASVKPVLKLMRGVR</sequence>
<evidence type="ECO:0000256" key="2">
    <source>
        <dbReference type="ARBA" id="ARBA00005982"/>
    </source>
</evidence>
<evidence type="ECO:0000256" key="1">
    <source>
        <dbReference type="ARBA" id="ARBA00004651"/>
    </source>
</evidence>
<feature type="region of interest" description="Disordered" evidence="9">
    <location>
        <begin position="1"/>
        <end position="60"/>
    </location>
</feature>
<evidence type="ECO:0000256" key="6">
    <source>
        <dbReference type="ARBA" id="ARBA00022989"/>
    </source>
</evidence>
<evidence type="ECO:0000256" key="4">
    <source>
        <dbReference type="ARBA" id="ARBA00022475"/>
    </source>
</evidence>
<feature type="compositionally biased region" description="Basic and acidic residues" evidence="9">
    <location>
        <begin position="12"/>
        <end position="21"/>
    </location>
</feature>
<organism evidence="12 13">
    <name type="scientific">Microbacterium arthrosphaerae</name>
    <dbReference type="NCBI Taxonomy" id="792652"/>
    <lineage>
        <taxon>Bacteria</taxon>
        <taxon>Bacillati</taxon>
        <taxon>Actinomycetota</taxon>
        <taxon>Actinomycetes</taxon>
        <taxon>Micrococcales</taxon>
        <taxon>Microbacteriaceae</taxon>
        <taxon>Microbacterium</taxon>
    </lineage>
</organism>
<feature type="transmembrane region" description="Helical" evidence="10">
    <location>
        <begin position="208"/>
        <end position="228"/>
    </location>
</feature>
<dbReference type="SUPFAM" id="SSF103473">
    <property type="entry name" value="MFS general substrate transporter"/>
    <property type="match status" value="1"/>
</dbReference>
<name>A0ABU4H824_9MICO</name>
<keyword evidence="6 10" id="KW-1133">Transmembrane helix</keyword>
<gene>
    <name evidence="12" type="ORF">R8Z58_14760</name>
</gene>
<keyword evidence="4" id="KW-1003">Cell membrane</keyword>
<evidence type="ECO:0000256" key="9">
    <source>
        <dbReference type="SAM" id="MobiDB-lite"/>
    </source>
</evidence>
<feature type="transmembrane region" description="Helical" evidence="10">
    <location>
        <begin position="234"/>
        <end position="255"/>
    </location>
</feature>
<evidence type="ECO:0000256" key="8">
    <source>
        <dbReference type="RuleBase" id="RU003755"/>
    </source>
</evidence>
<dbReference type="EMBL" id="JAWQEV010000005">
    <property type="protein sequence ID" value="MDW4574039.1"/>
    <property type="molecule type" value="Genomic_DNA"/>
</dbReference>
<dbReference type="InterPro" id="IPR005279">
    <property type="entry name" value="Dipep/tripep_permease"/>
</dbReference>
<evidence type="ECO:0000256" key="10">
    <source>
        <dbReference type="SAM" id="Phobius"/>
    </source>
</evidence>
<dbReference type="PANTHER" id="PTHR23517:SF15">
    <property type="entry name" value="PROTON-DEPENDENT OLIGOPEPTIDE FAMILY TRANSPORT PROTEIN"/>
    <property type="match status" value="1"/>
</dbReference>
<comment type="subcellular location">
    <subcellularLocation>
        <location evidence="1">Cell membrane</location>
        <topology evidence="1">Multi-pass membrane protein</topology>
    </subcellularLocation>
    <subcellularLocation>
        <location evidence="8">Membrane</location>
        <topology evidence="8">Multi-pass membrane protein</topology>
    </subcellularLocation>
</comment>
<dbReference type="CDD" id="cd17346">
    <property type="entry name" value="MFS_DtpA_like"/>
    <property type="match status" value="1"/>
</dbReference>
<evidence type="ECO:0000313" key="12">
    <source>
        <dbReference type="EMBL" id="MDW4574039.1"/>
    </source>
</evidence>
<feature type="transmembrane region" description="Helical" evidence="10">
    <location>
        <begin position="480"/>
        <end position="501"/>
    </location>
</feature>